<evidence type="ECO:0000313" key="3">
    <source>
        <dbReference type="EMBL" id="QBJ89329.1"/>
    </source>
</evidence>
<feature type="region of interest" description="Disordered" evidence="1">
    <location>
        <begin position="36"/>
        <end position="74"/>
    </location>
</feature>
<dbReference type="KEGG" id="sseo:D0Z67_02715"/>
<dbReference type="STRING" id="73044.GCA_000725795_01955"/>
<keyword evidence="2" id="KW-0472">Membrane</keyword>
<evidence type="ECO:0000313" key="4">
    <source>
        <dbReference type="Proteomes" id="UP000292547"/>
    </source>
</evidence>
<dbReference type="Proteomes" id="UP000292547">
    <property type="component" value="Chromosome"/>
</dbReference>
<protein>
    <submittedName>
        <fullName evidence="3">Tat pathway signal sequence domain protein</fullName>
    </submittedName>
</protein>
<keyword evidence="4" id="KW-1185">Reference proteome</keyword>
<dbReference type="EMBL" id="CP032229">
    <property type="protein sequence ID" value="QBJ89329.1"/>
    <property type="molecule type" value="Genomic_DNA"/>
</dbReference>
<feature type="compositionally biased region" description="Basic and acidic residues" evidence="1">
    <location>
        <begin position="60"/>
        <end position="69"/>
    </location>
</feature>
<sequence length="258" mass="27168">MRHVVERHLGKVVAGGSLAVAATALLLAVTLPNQPDPGVSSEPAGTASQDAVAPAGKVEAPPREKEHGVGSDPLTDAETARAEAIALRGSGMSASARDVEGDRGPQRVATNLAEDPTGKGVRRAEIIYYDYKANVTTTRTVDLGTGKVTATATARHVQPPPSREELTEAARVLIADPHGKGLKQDYRKATGKDLTGPSELDLSGFVFRKDTVERLPATLETCGEHRCLQVVAKVKNGPWIDTRAFVVDLSARSVGRLG</sequence>
<gene>
    <name evidence="3" type="ORF">D0Z67_02715</name>
</gene>
<proteinExistence type="predicted"/>
<dbReference type="OrthoDB" id="5003040at2"/>
<evidence type="ECO:0000256" key="1">
    <source>
        <dbReference type="SAM" id="MobiDB-lite"/>
    </source>
</evidence>
<keyword evidence="2" id="KW-1133">Transmembrane helix</keyword>
<name>A0A4P6TPW2_STRSO</name>
<dbReference type="RefSeq" id="WP_031180267.1">
    <property type="nucleotide sequence ID" value="NZ_CP032229.1"/>
</dbReference>
<reference evidence="3 4" key="1">
    <citation type="submission" date="2018-08" db="EMBL/GenBank/DDBJ databases">
        <title>The complete genome sequence of Streptomyces seoulensis, a pioneer strain for nickel superoxide dismutase discovery.</title>
        <authorList>
            <person name="Shin J."/>
            <person name="Lee J.-S."/>
            <person name="Lee E.-J."/>
            <person name="Youn H.-D."/>
        </authorList>
    </citation>
    <scope>NUCLEOTIDE SEQUENCE [LARGE SCALE GENOMIC DNA]</scope>
    <source>
        <strain evidence="3 4">KCTC 9819</strain>
    </source>
</reference>
<dbReference type="AlphaFoldDB" id="A0A4P6TPW2"/>
<dbReference type="GeneID" id="300097841"/>
<accession>A0A4P6TPW2</accession>
<evidence type="ECO:0000256" key="2">
    <source>
        <dbReference type="SAM" id="Phobius"/>
    </source>
</evidence>
<keyword evidence="2" id="KW-0812">Transmembrane</keyword>
<organism evidence="3 4">
    <name type="scientific">Streptomyces seoulensis</name>
    <dbReference type="NCBI Taxonomy" id="73044"/>
    <lineage>
        <taxon>Bacteria</taxon>
        <taxon>Bacillati</taxon>
        <taxon>Actinomycetota</taxon>
        <taxon>Actinomycetes</taxon>
        <taxon>Kitasatosporales</taxon>
        <taxon>Streptomycetaceae</taxon>
        <taxon>Streptomyces</taxon>
    </lineage>
</organism>
<feature type="transmembrane region" description="Helical" evidence="2">
    <location>
        <begin position="12"/>
        <end position="31"/>
    </location>
</feature>